<gene>
    <name evidence="2" type="ORF">SAMN04487895_106137</name>
</gene>
<name>A0A1H8NAM3_9BACL</name>
<dbReference type="AlphaFoldDB" id="A0A1H8NAM3"/>
<evidence type="ECO:0000256" key="1">
    <source>
        <dbReference type="SAM" id="Phobius"/>
    </source>
</evidence>
<dbReference type="STRING" id="1333845.SAMN04487895_106137"/>
<reference evidence="2 3" key="1">
    <citation type="submission" date="2016-10" db="EMBL/GenBank/DDBJ databases">
        <authorList>
            <person name="de Groot N.N."/>
        </authorList>
    </citation>
    <scope>NUCLEOTIDE SEQUENCE [LARGE SCALE GENOMIC DNA]</scope>
    <source>
        <strain evidence="2 3">CGMCC 1.10238</strain>
    </source>
</reference>
<dbReference type="Proteomes" id="UP000198809">
    <property type="component" value="Unassembled WGS sequence"/>
</dbReference>
<protein>
    <submittedName>
        <fullName evidence="2">Uncharacterized protein</fullName>
    </submittedName>
</protein>
<keyword evidence="1" id="KW-1133">Transmembrane helix</keyword>
<accession>A0A1H8NAM3</accession>
<dbReference type="EMBL" id="FODH01000006">
    <property type="protein sequence ID" value="SEO26627.1"/>
    <property type="molecule type" value="Genomic_DNA"/>
</dbReference>
<keyword evidence="1" id="KW-0812">Transmembrane</keyword>
<evidence type="ECO:0000313" key="3">
    <source>
        <dbReference type="Proteomes" id="UP000198809"/>
    </source>
</evidence>
<proteinExistence type="predicted"/>
<keyword evidence="1" id="KW-0472">Membrane</keyword>
<sequence>MVTERTTRKKKPWLRLLFAGFVFLMLNLVVDSRKNIIYNGCIFENIG</sequence>
<evidence type="ECO:0000313" key="2">
    <source>
        <dbReference type="EMBL" id="SEO26627.1"/>
    </source>
</evidence>
<feature type="transmembrane region" description="Helical" evidence="1">
    <location>
        <begin position="12"/>
        <end position="30"/>
    </location>
</feature>
<organism evidence="2 3">
    <name type="scientific">Paenibacillus sophorae</name>
    <dbReference type="NCBI Taxonomy" id="1333845"/>
    <lineage>
        <taxon>Bacteria</taxon>
        <taxon>Bacillati</taxon>
        <taxon>Bacillota</taxon>
        <taxon>Bacilli</taxon>
        <taxon>Bacillales</taxon>
        <taxon>Paenibacillaceae</taxon>
        <taxon>Paenibacillus</taxon>
    </lineage>
</organism>